<keyword evidence="3" id="KW-1133">Transmembrane helix</keyword>
<sequence>MADAAPANASNPSTTNSTQLAETSITEFIVQTNTPTPTPSSNINNSTLFIVFGSIAALIFITTLLFLLHSNFKKKISKSKKKVTNLENPFLFHSSSTQSSFNRKNDYQSDLNKRNIIEKEPVRNSTGSTNTVTSIIQPSLRNESVGLPERRPISQEMIANYDKTFFTPQPASPPSTMELNSKLRTEPDSFEVDDKFMHSVEMDFEKSGKLMSLYDAYGSSLSSKSEDNLIANESSANLPGIFVIPSTPSPPESFLKSGGLESKYLPSSTLKYESDYEIEEEVNEAGSFTSSSSSEVVMPNEIEKSTEKISQSFGIENAFGSYTARLDENTFSDSPTASLTQISGLISDSLRIGDSSLEYKCYVAYRAKQRKELTLNVGDIISVMNIHENDMAYGANNATGMVGLFPIACLINLEQ</sequence>
<evidence type="ECO:0000313" key="6">
    <source>
        <dbReference type="Proteomes" id="UP001211065"/>
    </source>
</evidence>
<dbReference type="InterPro" id="IPR001452">
    <property type="entry name" value="SH3_domain"/>
</dbReference>
<feature type="transmembrane region" description="Helical" evidence="3">
    <location>
        <begin position="48"/>
        <end position="68"/>
    </location>
</feature>
<evidence type="ECO:0000313" key="5">
    <source>
        <dbReference type="EMBL" id="KAJ3227006.1"/>
    </source>
</evidence>
<evidence type="ECO:0000256" key="3">
    <source>
        <dbReference type="SAM" id="Phobius"/>
    </source>
</evidence>
<dbReference type="Proteomes" id="UP001211065">
    <property type="component" value="Unassembled WGS sequence"/>
</dbReference>
<comment type="caution">
    <text evidence="5">The sequence shown here is derived from an EMBL/GenBank/DDBJ whole genome shotgun (WGS) entry which is preliminary data.</text>
</comment>
<evidence type="ECO:0000256" key="2">
    <source>
        <dbReference type="PROSITE-ProRule" id="PRU00192"/>
    </source>
</evidence>
<proteinExistence type="predicted"/>
<accession>A0AAD5U787</accession>
<dbReference type="PROSITE" id="PS50002">
    <property type="entry name" value="SH3"/>
    <property type="match status" value="1"/>
</dbReference>
<dbReference type="AlphaFoldDB" id="A0AAD5U787"/>
<dbReference type="Gene3D" id="2.30.30.40">
    <property type="entry name" value="SH3 Domains"/>
    <property type="match status" value="1"/>
</dbReference>
<keyword evidence="1 2" id="KW-0728">SH3 domain</keyword>
<evidence type="ECO:0000259" key="4">
    <source>
        <dbReference type="PROSITE" id="PS50002"/>
    </source>
</evidence>
<gene>
    <name evidence="5" type="ORF">HK099_003629</name>
</gene>
<keyword evidence="6" id="KW-1185">Reference proteome</keyword>
<reference evidence="5" key="1">
    <citation type="submission" date="2020-05" db="EMBL/GenBank/DDBJ databases">
        <title>Phylogenomic resolution of chytrid fungi.</title>
        <authorList>
            <person name="Stajich J.E."/>
            <person name="Amses K."/>
            <person name="Simmons R."/>
            <person name="Seto K."/>
            <person name="Myers J."/>
            <person name="Bonds A."/>
            <person name="Quandt C.A."/>
            <person name="Barry K."/>
            <person name="Liu P."/>
            <person name="Grigoriev I."/>
            <person name="Longcore J.E."/>
            <person name="James T.Y."/>
        </authorList>
    </citation>
    <scope>NUCLEOTIDE SEQUENCE</scope>
    <source>
        <strain evidence="5">JEL0476</strain>
    </source>
</reference>
<dbReference type="InterPro" id="IPR036028">
    <property type="entry name" value="SH3-like_dom_sf"/>
</dbReference>
<feature type="domain" description="SH3" evidence="4">
    <location>
        <begin position="354"/>
        <end position="415"/>
    </location>
</feature>
<protein>
    <recommendedName>
        <fullName evidence="4">SH3 domain-containing protein</fullName>
    </recommendedName>
</protein>
<dbReference type="SUPFAM" id="SSF50044">
    <property type="entry name" value="SH3-domain"/>
    <property type="match status" value="1"/>
</dbReference>
<evidence type="ECO:0000256" key="1">
    <source>
        <dbReference type="ARBA" id="ARBA00022443"/>
    </source>
</evidence>
<keyword evidence="3" id="KW-0472">Membrane</keyword>
<keyword evidence="3" id="KW-0812">Transmembrane</keyword>
<dbReference type="EMBL" id="JADGJW010000024">
    <property type="protein sequence ID" value="KAJ3227006.1"/>
    <property type="molecule type" value="Genomic_DNA"/>
</dbReference>
<name>A0AAD5U787_9FUNG</name>
<organism evidence="5 6">
    <name type="scientific">Clydaea vesicula</name>
    <dbReference type="NCBI Taxonomy" id="447962"/>
    <lineage>
        <taxon>Eukaryota</taxon>
        <taxon>Fungi</taxon>
        <taxon>Fungi incertae sedis</taxon>
        <taxon>Chytridiomycota</taxon>
        <taxon>Chytridiomycota incertae sedis</taxon>
        <taxon>Chytridiomycetes</taxon>
        <taxon>Lobulomycetales</taxon>
        <taxon>Lobulomycetaceae</taxon>
        <taxon>Clydaea</taxon>
    </lineage>
</organism>